<name>E6VDP1_RHOPX</name>
<dbReference type="PANTHER" id="PTHR37550">
    <property type="entry name" value="ANTITOXIN VAPB1"/>
    <property type="match status" value="1"/>
</dbReference>
<dbReference type="InterPro" id="IPR037914">
    <property type="entry name" value="SpoVT-AbrB_sf"/>
</dbReference>
<accession>E6VDP1</accession>
<gene>
    <name evidence="5" type="ordered locus">Rpdx1_3517</name>
</gene>
<feature type="domain" description="SpoVT-AbrB" evidence="4">
    <location>
        <begin position="72"/>
        <end position="114"/>
    </location>
</feature>
<dbReference type="InterPro" id="IPR007159">
    <property type="entry name" value="SpoVT-AbrB_dom"/>
</dbReference>
<comment type="similarity">
    <text evidence="1">Belongs to the VapB family.</text>
</comment>
<dbReference type="Gene3D" id="2.10.260.10">
    <property type="match status" value="1"/>
</dbReference>
<reference evidence="5" key="1">
    <citation type="submission" date="2010-12" db="EMBL/GenBank/DDBJ databases">
        <title>Complete sequence of Rhodopseudomonas palustris DX-1.</title>
        <authorList>
            <consortium name="US DOE Joint Genome Institute"/>
            <person name="Lucas S."/>
            <person name="Copeland A."/>
            <person name="Lapidus A."/>
            <person name="Cheng J.-F."/>
            <person name="Goodwin L."/>
            <person name="Pitluck S."/>
            <person name="Misra M."/>
            <person name="Chertkov O."/>
            <person name="Detter J.C."/>
            <person name="Han C."/>
            <person name="Tapia R."/>
            <person name="Land M."/>
            <person name="Hauser L."/>
            <person name="Kyrpides N."/>
            <person name="Ivanova N."/>
            <person name="Ovchinnikova G."/>
            <person name="Logan B."/>
            <person name="Oda Y."/>
            <person name="Harwood C."/>
            <person name="Woyke T."/>
        </authorList>
    </citation>
    <scope>NUCLEOTIDE SEQUENCE [LARGE SCALE GENOMIC DNA]</scope>
    <source>
        <strain evidence="5">DX-1</strain>
    </source>
</reference>
<keyword evidence="2" id="KW-0238">DNA-binding</keyword>
<dbReference type="SMART" id="SM00966">
    <property type="entry name" value="SpoVT_AbrB"/>
    <property type="match status" value="1"/>
</dbReference>
<evidence type="ECO:0000256" key="2">
    <source>
        <dbReference type="PROSITE-ProRule" id="PRU01076"/>
    </source>
</evidence>
<sequence length="153" mass="16978">MRGSLGSEGVAVPIAGRRRLLVAIRLSNRLPANGASQLSKTASQPPSPTLLAKIYIMIYIRDPEATMTSRTAKIFTTGRSQAVRLPAEFRFEGSEVFVRRDQKTGDVILSRKPDSWDGLLELHKTTAVPDDFMGPPDRTQPPQDRDPFEGWTE</sequence>
<dbReference type="Proteomes" id="UP000001402">
    <property type="component" value="Chromosome"/>
</dbReference>
<evidence type="ECO:0000313" key="6">
    <source>
        <dbReference type="Proteomes" id="UP000001402"/>
    </source>
</evidence>
<dbReference type="AlphaFoldDB" id="E6VDP1"/>
<evidence type="ECO:0000259" key="4">
    <source>
        <dbReference type="PROSITE" id="PS51740"/>
    </source>
</evidence>
<evidence type="ECO:0000313" key="5">
    <source>
        <dbReference type="EMBL" id="ADU45086.1"/>
    </source>
</evidence>
<dbReference type="eggNOG" id="COG4456">
    <property type="taxonomic scope" value="Bacteria"/>
</dbReference>
<dbReference type="KEGG" id="rpx:Rpdx1_3517"/>
<proteinExistence type="inferred from homology"/>
<dbReference type="PROSITE" id="PS51740">
    <property type="entry name" value="SPOVT_ABRB"/>
    <property type="match status" value="1"/>
</dbReference>
<dbReference type="Pfam" id="PF04014">
    <property type="entry name" value="MazE_antitoxin"/>
    <property type="match status" value="1"/>
</dbReference>
<dbReference type="GO" id="GO:0003677">
    <property type="term" value="F:DNA binding"/>
    <property type="evidence" value="ECO:0007669"/>
    <property type="project" value="UniProtKB-UniRule"/>
</dbReference>
<dbReference type="SUPFAM" id="SSF89447">
    <property type="entry name" value="AbrB/MazE/MraZ-like"/>
    <property type="match status" value="1"/>
</dbReference>
<dbReference type="HOGENOM" id="CLU_1711865_0_0_5"/>
<evidence type="ECO:0000256" key="3">
    <source>
        <dbReference type="SAM" id="MobiDB-lite"/>
    </source>
</evidence>
<dbReference type="PANTHER" id="PTHR37550:SF3">
    <property type="entry name" value="ANTITOXIN VAPB1"/>
    <property type="match status" value="1"/>
</dbReference>
<dbReference type="STRING" id="652103.Rpdx1_3517"/>
<dbReference type="InterPro" id="IPR051734">
    <property type="entry name" value="VapB_TA_antitoxins"/>
</dbReference>
<dbReference type="EMBL" id="CP002418">
    <property type="protein sequence ID" value="ADU45086.1"/>
    <property type="molecule type" value="Genomic_DNA"/>
</dbReference>
<protein>
    <submittedName>
        <fullName evidence="5">SpoVT/AbrB domain protein</fullName>
    </submittedName>
</protein>
<evidence type="ECO:0000256" key="1">
    <source>
        <dbReference type="ARBA" id="ARBA00007924"/>
    </source>
</evidence>
<feature type="compositionally biased region" description="Basic and acidic residues" evidence="3">
    <location>
        <begin position="143"/>
        <end position="153"/>
    </location>
</feature>
<organism evidence="5 6">
    <name type="scientific">Rhodopseudomonas palustris (strain DX-1)</name>
    <dbReference type="NCBI Taxonomy" id="652103"/>
    <lineage>
        <taxon>Bacteria</taxon>
        <taxon>Pseudomonadati</taxon>
        <taxon>Pseudomonadota</taxon>
        <taxon>Alphaproteobacteria</taxon>
        <taxon>Hyphomicrobiales</taxon>
        <taxon>Nitrobacteraceae</taxon>
        <taxon>Rhodopseudomonas</taxon>
    </lineage>
</organism>
<feature type="region of interest" description="Disordered" evidence="3">
    <location>
        <begin position="127"/>
        <end position="153"/>
    </location>
</feature>